<dbReference type="AlphaFoldDB" id="A0A9P7AHP6"/>
<feature type="transmembrane region" description="Helical" evidence="1">
    <location>
        <begin position="123"/>
        <end position="151"/>
    </location>
</feature>
<evidence type="ECO:0000313" key="4">
    <source>
        <dbReference type="Proteomes" id="UP000719766"/>
    </source>
</evidence>
<name>A0A9P7AHP6_9AGAM</name>
<sequence>MTIVLNDLAWWPNINANRIQSYFVVAAVVGVTYDWALAFGQEIELVWTQRWSLMTILYLSVRYLGIVYTALDMLGIVTTISLTDPVSFITFAVRNWTNILVSAMLWVIITTRLHAMYERSRKILIFLIFTFLVVNIFDGVVVILLTMYVSGEELILSGTYQCAFDCAEDTLLLAPITWILGTVWEVLALCLAVWITVKHFREPRQGGIMEDCFTVLMKTHVVYFASFVAISCLQLIADYSPTLSSGQNPVETQTFYGLLEILEVVQMFVLGPCLILSIREYHARLVADSDAATGMTSIAFQERVHISTGNGV</sequence>
<feature type="transmembrane region" description="Helical" evidence="1">
    <location>
        <begin position="256"/>
        <end position="276"/>
    </location>
</feature>
<protein>
    <recommendedName>
        <fullName evidence="2">DUF6533 domain-containing protein</fullName>
    </recommendedName>
</protein>
<keyword evidence="4" id="KW-1185">Reference proteome</keyword>
<dbReference type="Proteomes" id="UP000719766">
    <property type="component" value="Unassembled WGS sequence"/>
</dbReference>
<dbReference type="GeneID" id="64605326"/>
<evidence type="ECO:0000256" key="1">
    <source>
        <dbReference type="SAM" id="Phobius"/>
    </source>
</evidence>
<feature type="transmembrane region" description="Helical" evidence="1">
    <location>
        <begin position="20"/>
        <end position="39"/>
    </location>
</feature>
<keyword evidence="1" id="KW-0472">Membrane</keyword>
<dbReference type="RefSeq" id="XP_041156808.1">
    <property type="nucleotide sequence ID" value="XM_041311562.1"/>
</dbReference>
<evidence type="ECO:0000259" key="2">
    <source>
        <dbReference type="Pfam" id="PF20151"/>
    </source>
</evidence>
<feature type="transmembrane region" description="Helical" evidence="1">
    <location>
        <begin position="171"/>
        <end position="195"/>
    </location>
</feature>
<accession>A0A9P7AHP6</accession>
<feature type="domain" description="DUF6533" evidence="2">
    <location>
        <begin position="22"/>
        <end position="67"/>
    </location>
</feature>
<dbReference type="InterPro" id="IPR045340">
    <property type="entry name" value="DUF6533"/>
</dbReference>
<keyword evidence="1" id="KW-0812">Transmembrane</keyword>
<feature type="transmembrane region" description="Helical" evidence="1">
    <location>
        <begin position="91"/>
        <end position="111"/>
    </location>
</feature>
<dbReference type="Pfam" id="PF20151">
    <property type="entry name" value="DUF6533"/>
    <property type="match status" value="1"/>
</dbReference>
<reference evidence="3" key="1">
    <citation type="journal article" date="2020" name="New Phytol.">
        <title>Comparative genomics reveals dynamic genome evolution in host specialist ectomycorrhizal fungi.</title>
        <authorList>
            <person name="Lofgren L.A."/>
            <person name="Nguyen N.H."/>
            <person name="Vilgalys R."/>
            <person name="Ruytinx J."/>
            <person name="Liao H.L."/>
            <person name="Branco S."/>
            <person name="Kuo A."/>
            <person name="LaButti K."/>
            <person name="Lipzen A."/>
            <person name="Andreopoulos W."/>
            <person name="Pangilinan J."/>
            <person name="Riley R."/>
            <person name="Hundley H."/>
            <person name="Na H."/>
            <person name="Barry K."/>
            <person name="Grigoriev I.V."/>
            <person name="Stajich J.E."/>
            <person name="Kennedy P.G."/>
        </authorList>
    </citation>
    <scope>NUCLEOTIDE SEQUENCE</scope>
    <source>
        <strain evidence="3">S12</strain>
    </source>
</reference>
<dbReference type="EMBL" id="JABBWE010000056">
    <property type="protein sequence ID" value="KAG1789778.1"/>
    <property type="molecule type" value="Genomic_DNA"/>
</dbReference>
<comment type="caution">
    <text evidence="3">The sequence shown here is derived from an EMBL/GenBank/DDBJ whole genome shotgun (WGS) entry which is preliminary data.</text>
</comment>
<gene>
    <name evidence="3" type="ORF">HD556DRAFT_766895</name>
</gene>
<dbReference type="OrthoDB" id="2671863at2759"/>
<feature type="transmembrane region" description="Helical" evidence="1">
    <location>
        <begin position="215"/>
        <end position="236"/>
    </location>
</feature>
<proteinExistence type="predicted"/>
<organism evidence="3 4">
    <name type="scientific">Suillus plorans</name>
    <dbReference type="NCBI Taxonomy" id="116603"/>
    <lineage>
        <taxon>Eukaryota</taxon>
        <taxon>Fungi</taxon>
        <taxon>Dikarya</taxon>
        <taxon>Basidiomycota</taxon>
        <taxon>Agaricomycotina</taxon>
        <taxon>Agaricomycetes</taxon>
        <taxon>Agaricomycetidae</taxon>
        <taxon>Boletales</taxon>
        <taxon>Suillineae</taxon>
        <taxon>Suillaceae</taxon>
        <taxon>Suillus</taxon>
    </lineage>
</organism>
<feature type="transmembrane region" description="Helical" evidence="1">
    <location>
        <begin position="51"/>
        <end position="71"/>
    </location>
</feature>
<keyword evidence="1" id="KW-1133">Transmembrane helix</keyword>
<evidence type="ECO:0000313" key="3">
    <source>
        <dbReference type="EMBL" id="KAG1789778.1"/>
    </source>
</evidence>